<evidence type="ECO:0000256" key="2">
    <source>
        <dbReference type="ARBA" id="ARBA00023125"/>
    </source>
</evidence>
<dbReference type="InterPro" id="IPR001647">
    <property type="entry name" value="HTH_TetR"/>
</dbReference>
<evidence type="ECO:0000256" key="4">
    <source>
        <dbReference type="PROSITE-ProRule" id="PRU00335"/>
    </source>
</evidence>
<dbReference type="Pfam" id="PF00440">
    <property type="entry name" value="TetR_N"/>
    <property type="match status" value="1"/>
</dbReference>
<dbReference type="SUPFAM" id="SSF46689">
    <property type="entry name" value="Homeodomain-like"/>
    <property type="match status" value="1"/>
</dbReference>
<keyword evidence="2 4" id="KW-0238">DNA-binding</keyword>
<name>A0ABT0J888_9MICO</name>
<comment type="caution">
    <text evidence="6">The sequence shown here is derived from an EMBL/GenBank/DDBJ whole genome shotgun (WGS) entry which is preliminary data.</text>
</comment>
<dbReference type="PROSITE" id="PS50977">
    <property type="entry name" value="HTH_TETR_2"/>
    <property type="match status" value="1"/>
</dbReference>
<feature type="DNA-binding region" description="H-T-H motif" evidence="4">
    <location>
        <begin position="31"/>
        <end position="50"/>
    </location>
</feature>
<evidence type="ECO:0000256" key="1">
    <source>
        <dbReference type="ARBA" id="ARBA00023015"/>
    </source>
</evidence>
<accession>A0ABT0J888</accession>
<dbReference type="RefSeq" id="WP_416345565.1">
    <property type="nucleotide sequence ID" value="NZ_JALQCY010000006.1"/>
</dbReference>
<evidence type="ECO:0000256" key="3">
    <source>
        <dbReference type="ARBA" id="ARBA00023163"/>
    </source>
</evidence>
<gene>
    <name evidence="6" type="ORF">M1843_18370</name>
</gene>
<dbReference type="PRINTS" id="PR00455">
    <property type="entry name" value="HTHTETR"/>
</dbReference>
<dbReference type="PANTHER" id="PTHR47506:SF1">
    <property type="entry name" value="HTH-TYPE TRANSCRIPTIONAL REGULATOR YJDC"/>
    <property type="match status" value="1"/>
</dbReference>
<dbReference type="EMBL" id="JALQCY010000006">
    <property type="protein sequence ID" value="MCK9795716.1"/>
    <property type="molecule type" value="Genomic_DNA"/>
</dbReference>
<dbReference type="SUPFAM" id="SSF48498">
    <property type="entry name" value="Tetracyclin repressor-like, C-terminal domain"/>
    <property type="match status" value="1"/>
</dbReference>
<keyword evidence="3" id="KW-0804">Transcription</keyword>
<keyword evidence="1" id="KW-0805">Transcription regulation</keyword>
<dbReference type="Gene3D" id="1.10.357.10">
    <property type="entry name" value="Tetracycline Repressor, domain 2"/>
    <property type="match status" value="1"/>
</dbReference>
<keyword evidence="7" id="KW-1185">Reference proteome</keyword>
<evidence type="ECO:0000259" key="5">
    <source>
        <dbReference type="PROSITE" id="PS50977"/>
    </source>
</evidence>
<evidence type="ECO:0000313" key="7">
    <source>
        <dbReference type="Proteomes" id="UP001651050"/>
    </source>
</evidence>
<proteinExistence type="predicted"/>
<evidence type="ECO:0000313" key="6">
    <source>
        <dbReference type="EMBL" id="MCK9795716.1"/>
    </source>
</evidence>
<protein>
    <submittedName>
        <fullName evidence="6">TetR/AcrR family transcriptional regulator</fullName>
    </submittedName>
</protein>
<sequence length="192" mass="20665">MTDQVALTPAARRILDAASRLFYSRGLHAVGVDTIAAEAGVTKKTLYDRFGSKEALVVAYLRARDARWRERLERALDAHPDPGEDRVLVLFDAVEGWMTQEGGRGCAAINARAEIDDPDHPVAVEVARQKAWVRELLRAECRAAGLARPDDLATAVALLYDGALAASGVGAPPEPFRAARRAARTLCAAHAA</sequence>
<organism evidence="6 7">
    <name type="scientific">Isoptericola peretonis</name>
    <dbReference type="NCBI Taxonomy" id="2918523"/>
    <lineage>
        <taxon>Bacteria</taxon>
        <taxon>Bacillati</taxon>
        <taxon>Actinomycetota</taxon>
        <taxon>Actinomycetes</taxon>
        <taxon>Micrococcales</taxon>
        <taxon>Promicromonosporaceae</taxon>
        <taxon>Isoptericola</taxon>
    </lineage>
</organism>
<feature type="domain" description="HTH tetR-type" evidence="5">
    <location>
        <begin position="8"/>
        <end position="68"/>
    </location>
</feature>
<dbReference type="InterPro" id="IPR036271">
    <property type="entry name" value="Tet_transcr_reg_TetR-rel_C_sf"/>
</dbReference>
<reference evidence="6 7" key="1">
    <citation type="submission" date="2022-02" db="EMBL/GenBank/DDBJ databases">
        <title>The car tank lid bacteriome: a reservoir of bacteria with potential in bioremediation of fuel.</title>
        <authorList>
            <person name="Vidal-Verdu A."/>
            <person name="Gomez-Martinez D."/>
            <person name="Latorre-Perez A."/>
            <person name="Pereto J."/>
            <person name="Porcar M."/>
        </authorList>
    </citation>
    <scope>NUCLEOTIDE SEQUENCE [LARGE SCALE GENOMIC DNA]</scope>
    <source>
        <strain evidence="6 7">4D.3</strain>
    </source>
</reference>
<dbReference type="Proteomes" id="UP001651050">
    <property type="component" value="Unassembled WGS sequence"/>
</dbReference>
<dbReference type="PANTHER" id="PTHR47506">
    <property type="entry name" value="TRANSCRIPTIONAL REGULATORY PROTEIN"/>
    <property type="match status" value="1"/>
</dbReference>
<dbReference type="InterPro" id="IPR009057">
    <property type="entry name" value="Homeodomain-like_sf"/>
</dbReference>